<dbReference type="SUPFAM" id="SSF52218">
    <property type="entry name" value="Flavoproteins"/>
    <property type="match status" value="1"/>
</dbReference>
<gene>
    <name evidence="2" type="ORF">FHU38_005226</name>
</gene>
<dbReference type="InterPro" id="IPR005025">
    <property type="entry name" value="FMN_Rdtase-like_dom"/>
</dbReference>
<feature type="domain" description="NADPH-dependent FMN reductase-like" evidence="1">
    <location>
        <begin position="8"/>
        <end position="145"/>
    </location>
</feature>
<dbReference type="AlphaFoldDB" id="A0A7X5UW68"/>
<name>A0A7X5UW68_9PSEU</name>
<accession>A0A7X5UW68</accession>
<dbReference type="PANTHER" id="PTHR30543:SF21">
    <property type="entry name" value="NAD(P)H-DEPENDENT FMN REDUCTASE LOT6"/>
    <property type="match status" value="1"/>
</dbReference>
<evidence type="ECO:0000313" key="2">
    <source>
        <dbReference type="EMBL" id="NIJ14818.1"/>
    </source>
</evidence>
<dbReference type="PANTHER" id="PTHR30543">
    <property type="entry name" value="CHROMATE REDUCTASE"/>
    <property type="match status" value="1"/>
</dbReference>
<dbReference type="EMBL" id="JAAOYM010000003">
    <property type="protein sequence ID" value="NIJ14818.1"/>
    <property type="molecule type" value="Genomic_DNA"/>
</dbReference>
<dbReference type="RefSeq" id="WP_167177294.1">
    <property type="nucleotide sequence ID" value="NZ_JAAOYM010000003.1"/>
</dbReference>
<sequence>METTTQLRLAIIVGSTRKDRFGPIPAAWFAQRARSYDGMSVDVIDLAELELPNSLDGSVDAERLADRLAMADAFVIVTPEYNHSYPASLKTAIDHYRHEWQAKPVAFVSYGGMGGGLRAVEHLRQVFAELHAATVRDTISFHNFWERFDDNGEPTDAASCGSAAKGMLDQLAWWGHALREARAKRPYAA</sequence>
<dbReference type="Gene3D" id="3.40.50.360">
    <property type="match status" value="1"/>
</dbReference>
<comment type="caution">
    <text evidence="2">The sequence shown here is derived from an EMBL/GenBank/DDBJ whole genome shotgun (WGS) entry which is preliminary data.</text>
</comment>
<dbReference type="InterPro" id="IPR050712">
    <property type="entry name" value="NAD(P)H-dep_reductase"/>
</dbReference>
<evidence type="ECO:0000259" key="1">
    <source>
        <dbReference type="Pfam" id="PF03358"/>
    </source>
</evidence>
<dbReference type="GO" id="GO:0010181">
    <property type="term" value="F:FMN binding"/>
    <property type="evidence" value="ECO:0007669"/>
    <property type="project" value="TreeGrafter"/>
</dbReference>
<keyword evidence="3" id="KW-1185">Reference proteome</keyword>
<reference evidence="2 3" key="1">
    <citation type="submission" date="2020-03" db="EMBL/GenBank/DDBJ databases">
        <title>Sequencing the genomes of 1000 actinobacteria strains.</title>
        <authorList>
            <person name="Klenk H.-P."/>
        </authorList>
    </citation>
    <scope>NUCLEOTIDE SEQUENCE [LARGE SCALE GENOMIC DNA]</scope>
    <source>
        <strain evidence="2 3">DSM 45685</strain>
    </source>
</reference>
<dbReference type="Proteomes" id="UP000545493">
    <property type="component" value="Unassembled WGS sequence"/>
</dbReference>
<dbReference type="Pfam" id="PF03358">
    <property type="entry name" value="FMN_red"/>
    <property type="match status" value="1"/>
</dbReference>
<dbReference type="GO" id="GO:0016491">
    <property type="term" value="F:oxidoreductase activity"/>
    <property type="evidence" value="ECO:0007669"/>
    <property type="project" value="InterPro"/>
</dbReference>
<protein>
    <submittedName>
        <fullName evidence="2">NAD(P)H-dependent FMN reductase</fullName>
    </submittedName>
</protein>
<organism evidence="2 3">
    <name type="scientific">Saccharomonospora amisosensis</name>
    <dbReference type="NCBI Taxonomy" id="1128677"/>
    <lineage>
        <taxon>Bacteria</taxon>
        <taxon>Bacillati</taxon>
        <taxon>Actinomycetota</taxon>
        <taxon>Actinomycetes</taxon>
        <taxon>Pseudonocardiales</taxon>
        <taxon>Pseudonocardiaceae</taxon>
        <taxon>Saccharomonospora</taxon>
    </lineage>
</organism>
<proteinExistence type="predicted"/>
<dbReference type="GO" id="GO:0005829">
    <property type="term" value="C:cytosol"/>
    <property type="evidence" value="ECO:0007669"/>
    <property type="project" value="TreeGrafter"/>
</dbReference>
<evidence type="ECO:0000313" key="3">
    <source>
        <dbReference type="Proteomes" id="UP000545493"/>
    </source>
</evidence>
<dbReference type="InterPro" id="IPR029039">
    <property type="entry name" value="Flavoprotein-like_sf"/>
</dbReference>